<dbReference type="RefSeq" id="WP_152282686.1">
    <property type="nucleotide sequence ID" value="NZ_WFLI01000011.1"/>
</dbReference>
<name>A0A6I1I172_9BURK</name>
<proteinExistence type="predicted"/>
<accession>A0A6I1I172</accession>
<dbReference type="AlphaFoldDB" id="A0A6I1I172"/>
<dbReference type="EMBL" id="WFLI01000011">
    <property type="protein sequence ID" value="KAB8064645.1"/>
    <property type="molecule type" value="Genomic_DNA"/>
</dbReference>
<reference evidence="1 2" key="1">
    <citation type="submission" date="2019-10" db="EMBL/GenBank/DDBJ databases">
        <title>Three novel species isolated from a subtropical stream in China.</title>
        <authorList>
            <person name="Lu H."/>
        </authorList>
    </citation>
    <scope>NUCLEOTIDE SEQUENCE [LARGE SCALE GENOMIC DNA]</scope>
    <source>
        <strain evidence="1 2">FT13W</strain>
    </source>
</reference>
<evidence type="ECO:0000313" key="1">
    <source>
        <dbReference type="EMBL" id="KAB8064645.1"/>
    </source>
</evidence>
<sequence>MNDALNIDHCRGFLDALAMLNSEASDLCATYELQRLPDAPDLLTALGLRVEEYALHVSSPARALPAPVWQITVAPCGRAHLEQMCQRWFFSSEHMRTAPPDRFRACLVNAFLDALDMSLAGFTAHAVTMTLPPGAWYAIHWNEIAFESGSERYLLHFSHSD</sequence>
<organism evidence="1 2">
    <name type="scientific">Janthinobacterium violaceinigrum</name>
    <dbReference type="NCBI Taxonomy" id="2654252"/>
    <lineage>
        <taxon>Bacteria</taxon>
        <taxon>Pseudomonadati</taxon>
        <taxon>Pseudomonadota</taxon>
        <taxon>Betaproteobacteria</taxon>
        <taxon>Burkholderiales</taxon>
        <taxon>Oxalobacteraceae</taxon>
        <taxon>Janthinobacterium</taxon>
    </lineage>
</organism>
<protein>
    <submittedName>
        <fullName evidence="1">Uncharacterized protein</fullName>
    </submittedName>
</protein>
<comment type="caution">
    <text evidence="1">The sequence shown here is derived from an EMBL/GenBank/DDBJ whole genome shotgun (WGS) entry which is preliminary data.</text>
</comment>
<gene>
    <name evidence="1" type="ORF">GCN75_11805</name>
</gene>
<evidence type="ECO:0000313" key="2">
    <source>
        <dbReference type="Proteomes" id="UP000468717"/>
    </source>
</evidence>
<dbReference type="Proteomes" id="UP000468717">
    <property type="component" value="Unassembled WGS sequence"/>
</dbReference>
<keyword evidence="2" id="KW-1185">Reference proteome</keyword>